<dbReference type="GO" id="GO:0016787">
    <property type="term" value="F:hydrolase activity"/>
    <property type="evidence" value="ECO:0007669"/>
    <property type="project" value="UniProtKB-KW"/>
</dbReference>
<dbReference type="Gene3D" id="3.40.50.1820">
    <property type="entry name" value="alpha/beta hydrolase"/>
    <property type="match status" value="1"/>
</dbReference>
<dbReference type="InterPro" id="IPR022742">
    <property type="entry name" value="Hydrolase_4"/>
</dbReference>
<evidence type="ECO:0000313" key="2">
    <source>
        <dbReference type="EMBL" id="MBD3689809.1"/>
    </source>
</evidence>
<organism evidence="2 3">
    <name type="scientific">Nanchangia anserum</name>
    <dbReference type="NCBI Taxonomy" id="2692125"/>
    <lineage>
        <taxon>Bacteria</taxon>
        <taxon>Bacillati</taxon>
        <taxon>Actinomycetota</taxon>
        <taxon>Actinomycetes</taxon>
        <taxon>Actinomycetales</taxon>
        <taxon>Actinomycetaceae</taxon>
        <taxon>Nanchangia</taxon>
    </lineage>
</organism>
<sequence>MTEVRITTPRGVTLAGTWTVPVDAGDAAIVFAHGFLTDRHAVGWFDKFGARYRACGYATLAFDFSGCGESADDIVTLEHAVEDLRAASGWVADEGFRRQIVHAHGTGATAALTARPTHTRCLVATSPVIEPRAIEWDQVFSASQLDQLETIGHTAIPNDVECENSREHFVISKQTLQDLSMADPVALLTDLPFPALLMFDDIDVERGLAPIAADTARALPPQCAHKVLTGARFSAGAAAPSSGLEDEWREAHTWVTRHVPPR</sequence>
<keyword evidence="2" id="KW-0378">Hydrolase</keyword>
<dbReference type="InterPro" id="IPR029058">
    <property type="entry name" value="AB_hydrolase_fold"/>
</dbReference>
<gene>
    <name evidence="2" type="ORF">H8R10_06155</name>
</gene>
<reference evidence="2 3" key="1">
    <citation type="submission" date="2020-08" db="EMBL/GenBank/DDBJ databases">
        <title>Winkia gen. nov., sp. nov., isolated from faeces of the Anser albifrons in China.</title>
        <authorList>
            <person name="Liu Q."/>
        </authorList>
    </citation>
    <scope>NUCLEOTIDE SEQUENCE [LARGE SCALE GENOMIC DNA]</scope>
    <source>
        <strain evidence="2 3">C62</strain>
    </source>
</reference>
<dbReference type="EMBL" id="JACRUO010000001">
    <property type="protein sequence ID" value="MBD3689809.1"/>
    <property type="molecule type" value="Genomic_DNA"/>
</dbReference>
<name>A0A8I0GGX8_9ACTO</name>
<accession>A0A8I0GGX8</accession>
<dbReference type="SUPFAM" id="SSF53474">
    <property type="entry name" value="alpha/beta-Hydrolases"/>
    <property type="match status" value="1"/>
</dbReference>
<protein>
    <submittedName>
        <fullName evidence="2">Alpha/beta fold hydrolase</fullName>
    </submittedName>
</protein>
<evidence type="ECO:0000259" key="1">
    <source>
        <dbReference type="Pfam" id="PF12146"/>
    </source>
</evidence>
<proteinExistence type="predicted"/>
<dbReference type="Proteomes" id="UP000627538">
    <property type="component" value="Unassembled WGS sequence"/>
</dbReference>
<feature type="domain" description="Serine aminopeptidase S33" evidence="1">
    <location>
        <begin position="26"/>
        <end position="184"/>
    </location>
</feature>
<comment type="caution">
    <text evidence="2">The sequence shown here is derived from an EMBL/GenBank/DDBJ whole genome shotgun (WGS) entry which is preliminary data.</text>
</comment>
<keyword evidence="3" id="KW-1185">Reference proteome</keyword>
<dbReference type="AlphaFoldDB" id="A0A8I0GGX8"/>
<dbReference type="Pfam" id="PF12146">
    <property type="entry name" value="Hydrolase_4"/>
    <property type="match status" value="1"/>
</dbReference>
<evidence type="ECO:0000313" key="3">
    <source>
        <dbReference type="Proteomes" id="UP000627538"/>
    </source>
</evidence>
<dbReference type="RefSeq" id="WP_191071831.1">
    <property type="nucleotide sequence ID" value="NZ_CP060506.1"/>
</dbReference>